<comment type="caution">
    <text evidence="3">The sequence shown here is derived from an EMBL/GenBank/DDBJ whole genome shotgun (WGS) entry which is preliminary data.</text>
</comment>
<evidence type="ECO:0000256" key="1">
    <source>
        <dbReference type="SAM" id="Phobius"/>
    </source>
</evidence>
<organism evidence="3 4">
    <name type="scientific">Secundilactobacillus mixtipabuli</name>
    <dbReference type="NCBI Taxonomy" id="1435342"/>
    <lineage>
        <taxon>Bacteria</taxon>
        <taxon>Bacillati</taxon>
        <taxon>Bacillota</taxon>
        <taxon>Bacilli</taxon>
        <taxon>Lactobacillales</taxon>
        <taxon>Lactobacillaceae</taxon>
        <taxon>Secundilactobacillus</taxon>
    </lineage>
</organism>
<proteinExistence type="predicted"/>
<dbReference type="PANTHER" id="PTHR45138">
    <property type="entry name" value="REGULATORY COMPONENTS OF SENSORY TRANSDUCTION SYSTEM"/>
    <property type="match status" value="1"/>
</dbReference>
<protein>
    <submittedName>
        <fullName evidence="3">Diguanylate cyclase</fullName>
    </submittedName>
</protein>
<evidence type="ECO:0000313" key="3">
    <source>
        <dbReference type="EMBL" id="GAW98960.1"/>
    </source>
</evidence>
<keyword evidence="4" id="KW-1185">Reference proteome</keyword>
<dbReference type="PROSITE" id="PS50887">
    <property type="entry name" value="GGDEF"/>
    <property type="match status" value="1"/>
</dbReference>
<dbReference type="CDD" id="cd01949">
    <property type="entry name" value="GGDEF"/>
    <property type="match status" value="1"/>
</dbReference>
<dbReference type="NCBIfam" id="TIGR00254">
    <property type="entry name" value="GGDEF"/>
    <property type="match status" value="1"/>
</dbReference>
<evidence type="ECO:0000259" key="2">
    <source>
        <dbReference type="PROSITE" id="PS50887"/>
    </source>
</evidence>
<feature type="transmembrane region" description="Helical" evidence="1">
    <location>
        <begin position="134"/>
        <end position="155"/>
    </location>
</feature>
<dbReference type="RefSeq" id="WP_159459286.1">
    <property type="nucleotide sequence ID" value="NZ_BCMF01000004.1"/>
</dbReference>
<dbReference type="SMART" id="SM00267">
    <property type="entry name" value="GGDEF"/>
    <property type="match status" value="1"/>
</dbReference>
<dbReference type="InterPro" id="IPR050469">
    <property type="entry name" value="Diguanylate_Cyclase"/>
</dbReference>
<dbReference type="InterPro" id="IPR029787">
    <property type="entry name" value="Nucleotide_cyclase"/>
</dbReference>
<feature type="transmembrane region" description="Helical" evidence="1">
    <location>
        <begin position="33"/>
        <end position="56"/>
    </location>
</feature>
<feature type="transmembrane region" description="Helical" evidence="1">
    <location>
        <begin position="68"/>
        <end position="101"/>
    </location>
</feature>
<feature type="transmembrane region" description="Helical" evidence="1">
    <location>
        <begin position="161"/>
        <end position="183"/>
    </location>
</feature>
<reference evidence="3 4" key="1">
    <citation type="submission" date="2015-11" db="EMBL/GenBank/DDBJ databases">
        <title>Draft genome sequences of new species of the genus Lactobacillus isolated from orchardgrass silage.</title>
        <authorList>
            <person name="Tohno M."/>
            <person name="Tanizawa Y."/>
            <person name="Arita M."/>
        </authorList>
    </citation>
    <scope>NUCLEOTIDE SEQUENCE [LARGE SCALE GENOMIC DNA]</scope>
    <source>
        <strain evidence="3 4">IWT30</strain>
    </source>
</reference>
<dbReference type="PANTHER" id="PTHR45138:SF9">
    <property type="entry name" value="DIGUANYLATE CYCLASE DGCM-RELATED"/>
    <property type="match status" value="1"/>
</dbReference>
<gene>
    <name evidence="3" type="ORF">IWT30_00920</name>
</gene>
<name>A0A1Z5IBT7_9LACO</name>
<dbReference type="SUPFAM" id="SSF55073">
    <property type="entry name" value="Nucleotide cyclase"/>
    <property type="match status" value="1"/>
</dbReference>
<feature type="domain" description="GGDEF" evidence="2">
    <location>
        <begin position="227"/>
        <end position="366"/>
    </location>
</feature>
<dbReference type="InterPro" id="IPR000160">
    <property type="entry name" value="GGDEF_dom"/>
</dbReference>
<keyword evidence="1" id="KW-0812">Transmembrane</keyword>
<accession>A0A1Z5IBT7</accession>
<evidence type="ECO:0000313" key="4">
    <source>
        <dbReference type="Proteomes" id="UP000198374"/>
    </source>
</evidence>
<dbReference type="OrthoDB" id="9759607at2"/>
<feature type="transmembrane region" description="Helical" evidence="1">
    <location>
        <begin position="107"/>
        <end position="122"/>
    </location>
</feature>
<dbReference type="Pfam" id="PF00990">
    <property type="entry name" value="GGDEF"/>
    <property type="match status" value="1"/>
</dbReference>
<dbReference type="AlphaFoldDB" id="A0A1Z5IBT7"/>
<keyword evidence="1" id="KW-0472">Membrane</keyword>
<dbReference type="GO" id="GO:0052621">
    <property type="term" value="F:diguanylate cyclase activity"/>
    <property type="evidence" value="ECO:0007669"/>
    <property type="project" value="TreeGrafter"/>
</dbReference>
<dbReference type="EMBL" id="BCMF01000004">
    <property type="protein sequence ID" value="GAW98960.1"/>
    <property type="molecule type" value="Genomic_DNA"/>
</dbReference>
<sequence>MINLLLLTGFALLYSWLQQTRFQFPILERLRGALQIILTISFLGLFHLASILRIMASNNRKGLGWGYLAFQIGVLIFALTFCKSRWLFLSLSLVLMVWYWWLPNVQWSGYFFLANVGLMAITEKYGQKIIDRPLLYYPFCFLFSAPFIWANYLSLDGIEAGWLWEVMASLIVFYLIWLIYYRLKERAAWQARLIQQASQDNLTQLSNFGVFSADLHQAFRDYQNNGTEYLLYTFDVDHFKWVNDHFGHLEGNEVLKRVAMELSLLLPKISSTAKAYRVGGEEFSFIVFDRQTQIDSVDTVANEVREAISQLRFTTKKGEQFQITISLGEDQVNAEYQNYLDVYRRADQRLYHSKETGRNRVTTVSEV</sequence>
<dbReference type="Proteomes" id="UP000198374">
    <property type="component" value="Unassembled WGS sequence"/>
</dbReference>
<dbReference type="InterPro" id="IPR043128">
    <property type="entry name" value="Rev_trsase/Diguanyl_cyclase"/>
</dbReference>
<dbReference type="Gene3D" id="3.30.70.270">
    <property type="match status" value="1"/>
</dbReference>
<keyword evidence="1" id="KW-1133">Transmembrane helix</keyword>